<evidence type="ECO:0000313" key="4">
    <source>
        <dbReference type="Proteomes" id="UP001566132"/>
    </source>
</evidence>
<dbReference type="InterPro" id="IPR014830">
    <property type="entry name" value="Glycolipid_transfer_prot_dom"/>
</dbReference>
<dbReference type="EMBL" id="JBDJPC010000009">
    <property type="protein sequence ID" value="KAL1491134.1"/>
    <property type="molecule type" value="Genomic_DNA"/>
</dbReference>
<accession>A0ABD1EBN6</accession>
<protein>
    <recommendedName>
        <fullName evidence="2">Glycolipid transfer protein domain-containing protein</fullName>
    </recommendedName>
</protein>
<dbReference type="InterPro" id="IPR036497">
    <property type="entry name" value="GLTP_sf"/>
</dbReference>
<comment type="caution">
    <text evidence="3">The sequence shown here is derived from an EMBL/GenBank/DDBJ whole genome shotgun (WGS) entry which is preliminary data.</text>
</comment>
<dbReference type="GO" id="GO:0032691">
    <property type="term" value="P:negative regulation of interleukin-1 beta production"/>
    <property type="evidence" value="ECO:0007669"/>
    <property type="project" value="UniProtKB-ARBA"/>
</dbReference>
<evidence type="ECO:0000256" key="1">
    <source>
        <dbReference type="ARBA" id="ARBA00007148"/>
    </source>
</evidence>
<evidence type="ECO:0000313" key="3">
    <source>
        <dbReference type="EMBL" id="KAL1491134.1"/>
    </source>
</evidence>
<comment type="similarity">
    <text evidence="1">Belongs to the GLTP family.</text>
</comment>
<dbReference type="AlphaFoldDB" id="A0ABD1EBN6"/>
<dbReference type="Gene3D" id="1.10.3520.10">
    <property type="entry name" value="Glycolipid transfer protein"/>
    <property type="match status" value="1"/>
</dbReference>
<dbReference type="Pfam" id="PF08718">
    <property type="entry name" value="GLTP"/>
    <property type="match status" value="1"/>
</dbReference>
<dbReference type="PANTHER" id="PTHR10219">
    <property type="entry name" value="GLYCOLIPID TRANSFER PROTEIN-RELATED"/>
    <property type="match status" value="1"/>
</dbReference>
<dbReference type="SUPFAM" id="SSF110004">
    <property type="entry name" value="Glycolipid transfer protein, GLTP"/>
    <property type="match status" value="1"/>
</dbReference>
<feature type="domain" description="Glycolipid transfer protein" evidence="2">
    <location>
        <begin position="31"/>
        <end position="174"/>
    </location>
</feature>
<dbReference type="PANTHER" id="PTHR10219:SF43">
    <property type="entry name" value="GLYCOLIPID TRANSFER PROTEIN DOMAIN-CONTAINING PROTEIN"/>
    <property type="match status" value="1"/>
</dbReference>
<sequence>MAEESQNSNEKFDIKIVHDKFQASLIDEDDIDLELYLESFRELSKFFALLGSIFKFVNDDLQEKMDHLYSLQTSEQYKRVKTMIQHEKDKGLLEQRDFVSGSRTLLRIHRGLDFIRLFLKKLYELDHSENTSPICKEAYNQTLANYHGFFIRQGAKLAMSLALPTKQDLLITVCGNEEDIQRAIELLPDTLSVSNKVYDLVENLYTIHDLHRLP</sequence>
<name>A0ABD1EBN6_HYPHA</name>
<proteinExistence type="inferred from homology"/>
<organism evidence="3 4">
    <name type="scientific">Hypothenemus hampei</name>
    <name type="common">Coffee berry borer</name>
    <dbReference type="NCBI Taxonomy" id="57062"/>
    <lineage>
        <taxon>Eukaryota</taxon>
        <taxon>Metazoa</taxon>
        <taxon>Ecdysozoa</taxon>
        <taxon>Arthropoda</taxon>
        <taxon>Hexapoda</taxon>
        <taxon>Insecta</taxon>
        <taxon>Pterygota</taxon>
        <taxon>Neoptera</taxon>
        <taxon>Endopterygota</taxon>
        <taxon>Coleoptera</taxon>
        <taxon>Polyphaga</taxon>
        <taxon>Cucujiformia</taxon>
        <taxon>Curculionidae</taxon>
        <taxon>Scolytinae</taxon>
        <taxon>Hypothenemus</taxon>
    </lineage>
</organism>
<keyword evidence="4" id="KW-1185">Reference proteome</keyword>
<dbReference type="Proteomes" id="UP001566132">
    <property type="component" value="Unassembled WGS sequence"/>
</dbReference>
<dbReference type="FunFam" id="1.10.3520.10:FF:000002">
    <property type="entry name" value="Ceramide-1-phosphate transfer protein"/>
    <property type="match status" value="1"/>
</dbReference>
<evidence type="ECO:0000259" key="2">
    <source>
        <dbReference type="Pfam" id="PF08718"/>
    </source>
</evidence>
<reference evidence="3 4" key="1">
    <citation type="submission" date="2024-05" db="EMBL/GenBank/DDBJ databases">
        <title>Genetic variation in Jamaican populations of the coffee berry borer (Hypothenemus hampei).</title>
        <authorList>
            <person name="Errbii M."/>
            <person name="Myrie A."/>
        </authorList>
    </citation>
    <scope>NUCLEOTIDE SEQUENCE [LARGE SCALE GENOMIC DNA]</scope>
    <source>
        <strain evidence="3">JA-Hopewell-2020-01-JO</strain>
        <tissue evidence="3">Whole body</tissue>
    </source>
</reference>
<gene>
    <name evidence="3" type="ORF">ABEB36_011776</name>
</gene>